<dbReference type="GO" id="GO:0005221">
    <property type="term" value="F:intracellularly cyclic nucleotide-activated monoatomic cation channel activity"/>
    <property type="evidence" value="ECO:0007669"/>
    <property type="project" value="InterPro"/>
</dbReference>
<gene>
    <name evidence="2" type="ORF">LSH36_71g07023</name>
</gene>
<feature type="region of interest" description="Disordered" evidence="1">
    <location>
        <begin position="252"/>
        <end position="320"/>
    </location>
</feature>
<name>A0AAD9NBJ9_9ANNE</name>
<dbReference type="Gene3D" id="2.60.120.10">
    <property type="entry name" value="Jelly Rolls"/>
    <property type="match status" value="1"/>
</dbReference>
<dbReference type="EMBL" id="JAODUP010000071">
    <property type="protein sequence ID" value="KAK2163990.1"/>
    <property type="molecule type" value="Genomic_DNA"/>
</dbReference>
<feature type="region of interest" description="Disordered" evidence="1">
    <location>
        <begin position="452"/>
        <end position="489"/>
    </location>
</feature>
<feature type="compositionally biased region" description="Polar residues" evidence="1">
    <location>
        <begin position="252"/>
        <end position="273"/>
    </location>
</feature>
<comment type="caution">
    <text evidence="2">The sequence shown here is derived from an EMBL/GenBank/DDBJ whole genome shotgun (WGS) entry which is preliminary data.</text>
</comment>
<dbReference type="PANTHER" id="PTHR45638:SF11">
    <property type="entry name" value="CYCLIC NUCLEOTIDE-GATED CATION CHANNEL SUBUNIT A"/>
    <property type="match status" value="1"/>
</dbReference>
<evidence type="ECO:0000256" key="1">
    <source>
        <dbReference type="SAM" id="MobiDB-lite"/>
    </source>
</evidence>
<feature type="compositionally biased region" description="Polar residues" evidence="1">
    <location>
        <begin position="311"/>
        <end position="320"/>
    </location>
</feature>
<dbReference type="PANTHER" id="PTHR45638">
    <property type="entry name" value="CYCLIC NUCLEOTIDE-GATED CATION CHANNEL SUBUNIT A"/>
    <property type="match status" value="1"/>
</dbReference>
<dbReference type="GO" id="GO:0044877">
    <property type="term" value="F:protein-containing complex binding"/>
    <property type="evidence" value="ECO:0007669"/>
    <property type="project" value="TreeGrafter"/>
</dbReference>
<dbReference type="Proteomes" id="UP001208570">
    <property type="component" value="Unassembled WGS sequence"/>
</dbReference>
<sequence length="630" mass="69318">MFLCRRTADVRSVGYAELFVLSRDDVLSALKDHPEAKDILVLHGKQRLIGIKKKNAKHYHLPHSSLIQIAATPSSVTNLLGVHLAGRRLQELGMYRHKRDLAKQANERGESKPDSVETMLASSTGLMKGVMSMGLTGDKPNCVTVPPDLDVQQSLLGKIIQFGRSQAAAAADEAQQGNHVSNFKNAARGNSDVSHRNAAIELEELRRGRDHVSQDVQSPDVFLVAMDTEESDVDLTTPLCDKEINVEFPAVASSNASGQSSVHSPDTTYSASNEENDERDLIGLDSDDDVPRQTQTDQCIPNPDMLESDQLHPNSSSSCPRQVLTFPLKADREGKWLKSVSLDRAQDPIDNNKLRRVKSEHFQDNAMQQREPYYVKKEKSHCTSSYERLMTVQQTVVIQPAVDYTGHSPSSARGVISITEPAKVVFFVGDRDSSGSGQSSSNETLEVLLSEKDLQGGGSSMTQFTKDNIDERDSPSNTSSNSSIFPVCSPSRSVSEAQKEFGDSCSDFMHILYDENNSGSQRSVHLPADDTNTMNQACDISSPTLTAAEGHSETTGDIWCHTADDPDHRGAEKQYADSEMDCDDDLLDAVKDVFHQKMVTYFGYVRAKAMCVCVYVCVRERESYIGNLGT</sequence>
<protein>
    <recommendedName>
        <fullName evidence="4">Cyclic nucleotide-binding domain-containing protein</fullName>
    </recommendedName>
</protein>
<dbReference type="AlphaFoldDB" id="A0AAD9NBJ9"/>
<organism evidence="2 3">
    <name type="scientific">Paralvinella palmiformis</name>
    <dbReference type="NCBI Taxonomy" id="53620"/>
    <lineage>
        <taxon>Eukaryota</taxon>
        <taxon>Metazoa</taxon>
        <taxon>Spiralia</taxon>
        <taxon>Lophotrochozoa</taxon>
        <taxon>Annelida</taxon>
        <taxon>Polychaeta</taxon>
        <taxon>Sedentaria</taxon>
        <taxon>Canalipalpata</taxon>
        <taxon>Terebellida</taxon>
        <taxon>Terebelliformia</taxon>
        <taxon>Alvinellidae</taxon>
        <taxon>Paralvinella</taxon>
    </lineage>
</organism>
<proteinExistence type="predicted"/>
<accession>A0AAD9NBJ9</accession>
<reference evidence="2" key="1">
    <citation type="journal article" date="2023" name="Mol. Biol. Evol.">
        <title>Third-Generation Sequencing Reveals the Adaptive Role of the Epigenome in Three Deep-Sea Polychaetes.</title>
        <authorList>
            <person name="Perez M."/>
            <person name="Aroh O."/>
            <person name="Sun Y."/>
            <person name="Lan Y."/>
            <person name="Juniper S.K."/>
            <person name="Young C.R."/>
            <person name="Angers B."/>
            <person name="Qian P.Y."/>
        </authorList>
    </citation>
    <scope>NUCLEOTIDE SEQUENCE</scope>
    <source>
        <strain evidence="2">P08H-3</strain>
    </source>
</reference>
<evidence type="ECO:0000313" key="2">
    <source>
        <dbReference type="EMBL" id="KAK2163990.1"/>
    </source>
</evidence>
<evidence type="ECO:0000313" key="3">
    <source>
        <dbReference type="Proteomes" id="UP001208570"/>
    </source>
</evidence>
<evidence type="ECO:0008006" key="4">
    <source>
        <dbReference type="Google" id="ProtNLM"/>
    </source>
</evidence>
<keyword evidence="3" id="KW-1185">Reference proteome</keyword>
<dbReference type="InterPro" id="IPR014710">
    <property type="entry name" value="RmlC-like_jellyroll"/>
</dbReference>
<dbReference type="InterPro" id="IPR050866">
    <property type="entry name" value="CNG_cation_channel"/>
</dbReference>